<gene>
    <name evidence="1" type="ORF">K491DRAFT_325782</name>
</gene>
<evidence type="ECO:0000313" key="1">
    <source>
        <dbReference type="EMBL" id="KAF2647186.1"/>
    </source>
</evidence>
<keyword evidence="2" id="KW-1185">Reference proteome</keyword>
<sequence length="420" mass="48863">MGDFATTPNLDTLPIELVQHILISFVDADVEKKTDAIASLRLVSRQLYQKSLWVFKDHHRLRFGRTRFELSFASLTMLLKICSLDHVRDQLQRITFTWPTFDERSYALKRRPFDEPPVFGAWTEQEYQDHLAKVMNLVYQHEWGLNYQRSDECFHLLVEIFTRLKDVGKLEQVYIECGDGVILAALHQAQFSPNLVVLSIWPLDMQSNFCWQGWSDHPQHTDLLTWIEFEDRCSSMPRHSTPGYGELLESSGLMSLIARSRGAKRLRIMGRGWYRLCELWNIFARGFCPQLSALELEEVSTDGTTLRVFLHLHSNTVDSLRFDSVSLRAGSWRKIFKTLRWAFLTRIRLRDLWQKPSDGEVLHGLQARAELWEPKGVVVISGDGIRAYLDECISHFTLHRYSRHKQVDLPLIEGISTLLS</sequence>
<protein>
    <recommendedName>
        <fullName evidence="3">F-box domain-containing protein</fullName>
    </recommendedName>
</protein>
<dbReference type="EMBL" id="MU004665">
    <property type="protein sequence ID" value="KAF2647186.1"/>
    <property type="molecule type" value="Genomic_DNA"/>
</dbReference>
<organism evidence="1 2">
    <name type="scientific">Lophiostoma macrostomum CBS 122681</name>
    <dbReference type="NCBI Taxonomy" id="1314788"/>
    <lineage>
        <taxon>Eukaryota</taxon>
        <taxon>Fungi</taxon>
        <taxon>Dikarya</taxon>
        <taxon>Ascomycota</taxon>
        <taxon>Pezizomycotina</taxon>
        <taxon>Dothideomycetes</taxon>
        <taxon>Pleosporomycetidae</taxon>
        <taxon>Pleosporales</taxon>
        <taxon>Lophiostomataceae</taxon>
        <taxon>Lophiostoma</taxon>
    </lineage>
</organism>
<reference evidence="1" key="1">
    <citation type="journal article" date="2020" name="Stud. Mycol.">
        <title>101 Dothideomycetes genomes: a test case for predicting lifestyles and emergence of pathogens.</title>
        <authorList>
            <person name="Haridas S."/>
            <person name="Albert R."/>
            <person name="Binder M."/>
            <person name="Bloem J."/>
            <person name="Labutti K."/>
            <person name="Salamov A."/>
            <person name="Andreopoulos B."/>
            <person name="Baker S."/>
            <person name="Barry K."/>
            <person name="Bills G."/>
            <person name="Bluhm B."/>
            <person name="Cannon C."/>
            <person name="Castanera R."/>
            <person name="Culley D."/>
            <person name="Daum C."/>
            <person name="Ezra D."/>
            <person name="Gonzalez J."/>
            <person name="Henrissat B."/>
            <person name="Kuo A."/>
            <person name="Liang C."/>
            <person name="Lipzen A."/>
            <person name="Lutzoni F."/>
            <person name="Magnuson J."/>
            <person name="Mondo S."/>
            <person name="Nolan M."/>
            <person name="Ohm R."/>
            <person name="Pangilinan J."/>
            <person name="Park H.-J."/>
            <person name="Ramirez L."/>
            <person name="Alfaro M."/>
            <person name="Sun H."/>
            <person name="Tritt A."/>
            <person name="Yoshinaga Y."/>
            <person name="Zwiers L.-H."/>
            <person name="Turgeon B."/>
            <person name="Goodwin S."/>
            <person name="Spatafora J."/>
            <person name="Crous P."/>
            <person name="Grigoriev I."/>
        </authorList>
    </citation>
    <scope>NUCLEOTIDE SEQUENCE</scope>
    <source>
        <strain evidence="1">CBS 122681</strain>
    </source>
</reference>
<dbReference type="Proteomes" id="UP000799324">
    <property type="component" value="Unassembled WGS sequence"/>
</dbReference>
<accession>A0A6A6SHE4</accession>
<evidence type="ECO:0008006" key="3">
    <source>
        <dbReference type="Google" id="ProtNLM"/>
    </source>
</evidence>
<dbReference type="AlphaFoldDB" id="A0A6A6SHE4"/>
<name>A0A6A6SHE4_9PLEO</name>
<proteinExistence type="predicted"/>
<evidence type="ECO:0000313" key="2">
    <source>
        <dbReference type="Proteomes" id="UP000799324"/>
    </source>
</evidence>